<name>A0A9Q1JT33_9CARY</name>
<comment type="caution">
    <text evidence="1">The sequence shown here is derived from an EMBL/GenBank/DDBJ whole genome shotgun (WGS) entry which is preliminary data.</text>
</comment>
<dbReference type="Proteomes" id="UP001153076">
    <property type="component" value="Unassembled WGS sequence"/>
</dbReference>
<evidence type="ECO:0000313" key="2">
    <source>
        <dbReference type="Proteomes" id="UP001153076"/>
    </source>
</evidence>
<dbReference type="OrthoDB" id="1922870at2759"/>
<dbReference type="AlphaFoldDB" id="A0A9Q1JT33"/>
<gene>
    <name evidence="1" type="ORF">Cgig2_003043</name>
</gene>
<protein>
    <recommendedName>
        <fullName evidence="3">RNase H type-1 domain-containing protein</fullName>
    </recommendedName>
</protein>
<proteinExistence type="predicted"/>
<organism evidence="1 2">
    <name type="scientific">Carnegiea gigantea</name>
    <dbReference type="NCBI Taxonomy" id="171969"/>
    <lineage>
        <taxon>Eukaryota</taxon>
        <taxon>Viridiplantae</taxon>
        <taxon>Streptophyta</taxon>
        <taxon>Embryophyta</taxon>
        <taxon>Tracheophyta</taxon>
        <taxon>Spermatophyta</taxon>
        <taxon>Magnoliopsida</taxon>
        <taxon>eudicotyledons</taxon>
        <taxon>Gunneridae</taxon>
        <taxon>Pentapetalae</taxon>
        <taxon>Caryophyllales</taxon>
        <taxon>Cactineae</taxon>
        <taxon>Cactaceae</taxon>
        <taxon>Cactoideae</taxon>
        <taxon>Echinocereeae</taxon>
        <taxon>Carnegiea</taxon>
    </lineage>
</organism>
<reference evidence="1" key="1">
    <citation type="submission" date="2022-04" db="EMBL/GenBank/DDBJ databases">
        <title>Carnegiea gigantea Genome sequencing and assembly v2.</title>
        <authorList>
            <person name="Copetti D."/>
            <person name="Sanderson M.J."/>
            <person name="Burquez A."/>
            <person name="Wojciechowski M.F."/>
        </authorList>
    </citation>
    <scope>NUCLEOTIDE SEQUENCE</scope>
    <source>
        <strain evidence="1">SGP5-SGP5p</strain>
        <tissue evidence="1">Aerial part</tissue>
    </source>
</reference>
<evidence type="ECO:0008006" key="3">
    <source>
        <dbReference type="Google" id="ProtNLM"/>
    </source>
</evidence>
<keyword evidence="2" id="KW-1185">Reference proteome</keyword>
<sequence length="165" mass="18769">MWAQRAKANFLMHGDLNSRWFHTRANMRRVTNLISGLRREDGSVAKNEDDIEAEIVDFFSKLFSSTGSLNLDETAAAHGFKRLVVKGDSLALISKLKKGDKPNNLVVFDFVSSNFVKRGYNSIAHAIAHLRPINFCERTWKDRMPDIVYDLAAKDMCTYLDNQSI</sequence>
<dbReference type="EMBL" id="JAKOGI010000793">
    <property type="protein sequence ID" value="KAJ8430461.1"/>
    <property type="molecule type" value="Genomic_DNA"/>
</dbReference>
<accession>A0A9Q1JT33</accession>
<evidence type="ECO:0000313" key="1">
    <source>
        <dbReference type="EMBL" id="KAJ8430461.1"/>
    </source>
</evidence>